<dbReference type="InterPro" id="IPR006336">
    <property type="entry name" value="GCS2"/>
</dbReference>
<protein>
    <recommendedName>
        <fullName evidence="4">Putative glutamate--cysteine ligase 2</fullName>
        <ecNumber evidence="4">6.3.2.2</ecNumber>
    </recommendedName>
    <alternativeName>
        <fullName evidence="4">Gamma-glutamylcysteine synthetase 2</fullName>
        <shortName evidence="4">GCS 2</shortName>
        <shortName evidence="4">Gamma-GCS 2</shortName>
    </alternativeName>
</protein>
<dbReference type="GO" id="GO:0005524">
    <property type="term" value="F:ATP binding"/>
    <property type="evidence" value="ECO:0007669"/>
    <property type="project" value="UniProtKB-KW"/>
</dbReference>
<keyword evidence="2 4" id="KW-0547">Nucleotide-binding</keyword>
<accession>A0A1W6L504</accession>
<dbReference type="AlphaFoldDB" id="A0A1W6L504"/>
<dbReference type="GO" id="GO:0004357">
    <property type="term" value="F:glutamate-cysteine ligase activity"/>
    <property type="evidence" value="ECO:0007669"/>
    <property type="project" value="UniProtKB-EC"/>
</dbReference>
<evidence type="ECO:0000256" key="4">
    <source>
        <dbReference type="HAMAP-Rule" id="MF_01609"/>
    </source>
</evidence>
<keyword evidence="1 4" id="KW-0436">Ligase</keyword>
<dbReference type="EMBL" id="CP015118">
    <property type="protein sequence ID" value="ARN19276.1"/>
    <property type="molecule type" value="Genomic_DNA"/>
</dbReference>
<dbReference type="NCBIfam" id="NF010040">
    <property type="entry name" value="PRK13516.1"/>
    <property type="match status" value="1"/>
</dbReference>
<dbReference type="PANTHER" id="PTHR36510">
    <property type="entry name" value="GLUTAMATE--CYSTEINE LIGASE 2-RELATED"/>
    <property type="match status" value="1"/>
</dbReference>
<dbReference type="RefSeq" id="WP_085749532.1">
    <property type="nucleotide sequence ID" value="NZ_BSPR01000002.1"/>
</dbReference>
<evidence type="ECO:0000256" key="1">
    <source>
        <dbReference type="ARBA" id="ARBA00022598"/>
    </source>
</evidence>
<evidence type="ECO:0000256" key="3">
    <source>
        <dbReference type="ARBA" id="ARBA00022840"/>
    </source>
</evidence>
<dbReference type="NCBIfam" id="TIGR02050">
    <property type="entry name" value="gshA_cyan_rel"/>
    <property type="match status" value="1"/>
</dbReference>
<evidence type="ECO:0000313" key="6">
    <source>
        <dbReference type="Proteomes" id="UP000193427"/>
    </source>
</evidence>
<sequence length="370" mass="42055">MPLAEFTSSEPLTLGVELELQLVSTHDFDLSPQAQDLLRLLDKHTGAWDVKPEITRSMIEIGSSVQREFSPLRAELNDLREQLSQAARRLNIGIAGGGTHAYQHWSDQQIFPTERFEYLNDLYGYLAKQFTVFGQHVHVGCEDGDKALWLLHALSRYVPHFIALSASSPFVQGVDTGFDSARLNSVFAFPLSGRAPFVRSWDEFGHYFDKMTSTGVVKSMKDFYWDIRPKPEFGTIELRVCDTPLTVDKAAALACYLQCICSYLREERPFEPEEDDYLVYTFNRFQACRFGLEGEIVDPKTKQRSKLRDDIIRTLARIDEHALDRKALDASNLLRDSVFAGNDATWLRQQKAKGLQLSAVVEGATERWMG</sequence>
<dbReference type="EC" id="6.3.2.2" evidence="4"/>
<keyword evidence="6" id="KW-1185">Reference proteome</keyword>
<dbReference type="OrthoDB" id="9769628at2"/>
<reference evidence="5 6" key="1">
    <citation type="submission" date="2016-04" db="EMBL/GenBank/DDBJ databases">
        <title>Complete genome sequence of natural rubber-degrading, novel Gram-negative bacterium, Rhizobacter gummiphilus strain NS21.</title>
        <authorList>
            <person name="Tabata M."/>
            <person name="Kasai D."/>
            <person name="Fukuda M."/>
        </authorList>
    </citation>
    <scope>NUCLEOTIDE SEQUENCE [LARGE SCALE GENOMIC DNA]</scope>
    <source>
        <strain evidence="5 6">NS21</strain>
    </source>
</reference>
<dbReference type="PANTHER" id="PTHR36510:SF1">
    <property type="entry name" value="GLUTAMATE--CYSTEINE LIGASE 2-RELATED"/>
    <property type="match status" value="1"/>
</dbReference>
<dbReference type="Proteomes" id="UP000193427">
    <property type="component" value="Chromosome"/>
</dbReference>
<name>A0A1W6L504_9BURK</name>
<gene>
    <name evidence="5" type="ORF">A4W93_04750</name>
</gene>
<comment type="catalytic activity">
    <reaction evidence="4">
        <text>L-cysteine + L-glutamate + ATP = gamma-L-glutamyl-L-cysteine + ADP + phosphate + H(+)</text>
        <dbReference type="Rhea" id="RHEA:13285"/>
        <dbReference type="ChEBI" id="CHEBI:15378"/>
        <dbReference type="ChEBI" id="CHEBI:29985"/>
        <dbReference type="ChEBI" id="CHEBI:30616"/>
        <dbReference type="ChEBI" id="CHEBI:35235"/>
        <dbReference type="ChEBI" id="CHEBI:43474"/>
        <dbReference type="ChEBI" id="CHEBI:58173"/>
        <dbReference type="ChEBI" id="CHEBI:456216"/>
        <dbReference type="EC" id="6.3.2.2"/>
    </reaction>
</comment>
<proteinExistence type="inferred from homology"/>
<dbReference type="STRING" id="946333.A4W93_04750"/>
<dbReference type="GO" id="GO:0042398">
    <property type="term" value="P:modified amino acid biosynthetic process"/>
    <property type="evidence" value="ECO:0007669"/>
    <property type="project" value="InterPro"/>
</dbReference>
<dbReference type="InterPro" id="IPR014746">
    <property type="entry name" value="Gln_synth/guanido_kin_cat_dom"/>
</dbReference>
<comment type="function">
    <text evidence="4">ATP-dependent carboxylate-amine ligase which exhibits weak glutamate--cysteine ligase activity.</text>
</comment>
<comment type="similarity">
    <text evidence="4">Belongs to the glutamate--cysteine ligase type 2 family. YbdK subfamily.</text>
</comment>
<dbReference type="Gene3D" id="3.30.590.20">
    <property type="match status" value="1"/>
</dbReference>
<dbReference type="KEGG" id="rgu:A4W93_04750"/>
<dbReference type="HAMAP" id="MF_01609">
    <property type="entry name" value="Glu_cys_ligase_2"/>
    <property type="match status" value="1"/>
</dbReference>
<evidence type="ECO:0000256" key="2">
    <source>
        <dbReference type="ARBA" id="ARBA00022741"/>
    </source>
</evidence>
<evidence type="ECO:0000313" key="5">
    <source>
        <dbReference type="EMBL" id="ARN19276.1"/>
    </source>
</evidence>
<dbReference type="InterPro" id="IPR050141">
    <property type="entry name" value="GCL_type2/YbdK_subfam"/>
</dbReference>
<dbReference type="SUPFAM" id="SSF55931">
    <property type="entry name" value="Glutamine synthetase/guanido kinase"/>
    <property type="match status" value="1"/>
</dbReference>
<organism evidence="5 6">
    <name type="scientific">Piscinibacter gummiphilus</name>
    <dbReference type="NCBI Taxonomy" id="946333"/>
    <lineage>
        <taxon>Bacteria</taxon>
        <taxon>Pseudomonadati</taxon>
        <taxon>Pseudomonadota</taxon>
        <taxon>Betaproteobacteria</taxon>
        <taxon>Burkholderiales</taxon>
        <taxon>Sphaerotilaceae</taxon>
        <taxon>Piscinibacter</taxon>
    </lineage>
</organism>
<dbReference type="Pfam" id="PF04107">
    <property type="entry name" value="GCS2"/>
    <property type="match status" value="1"/>
</dbReference>
<dbReference type="InterPro" id="IPR011793">
    <property type="entry name" value="YbdK"/>
</dbReference>
<keyword evidence="3 4" id="KW-0067">ATP-binding</keyword>